<dbReference type="EnsemblPlants" id="Pp3c11_1770V3.1">
    <property type="protein sequence ID" value="PAC:32957033.CDS.1"/>
    <property type="gene ID" value="Pp3c11_1770"/>
</dbReference>
<proteinExistence type="predicted"/>
<dbReference type="EnsemblPlants" id="Pp3c11_1770V3.2">
    <property type="protein sequence ID" value="PAC:32957034.CDS.1"/>
    <property type="gene ID" value="Pp3c11_1770"/>
</dbReference>
<evidence type="ECO:0000313" key="1">
    <source>
        <dbReference type="EMBL" id="PNR44690.1"/>
    </source>
</evidence>
<dbReference type="InParanoid" id="A0A2K1JT44"/>
<dbReference type="Proteomes" id="UP000006727">
    <property type="component" value="Chromosome 11"/>
</dbReference>
<gene>
    <name evidence="1" type="ORF">PHYPA_014460</name>
</gene>
<protein>
    <submittedName>
        <fullName evidence="1 2">Uncharacterized protein</fullName>
    </submittedName>
</protein>
<dbReference type="Gramene" id="Pp3c11_1770V3.2">
    <property type="protein sequence ID" value="PAC:32957034.CDS.1"/>
    <property type="gene ID" value="Pp3c11_1770"/>
</dbReference>
<sequence>MPAAIIVHYVNHANIDIASHEGCFGPYWTRSFVDMLCSIAKGDALIRFCEVIGRLTARASA</sequence>
<reference evidence="1 3" key="2">
    <citation type="journal article" date="2018" name="Plant J.">
        <title>The Physcomitrella patens chromosome-scale assembly reveals moss genome structure and evolution.</title>
        <authorList>
            <person name="Lang D."/>
            <person name="Ullrich K.K."/>
            <person name="Murat F."/>
            <person name="Fuchs J."/>
            <person name="Jenkins J."/>
            <person name="Haas F.B."/>
            <person name="Piednoel M."/>
            <person name="Gundlach H."/>
            <person name="Van Bel M."/>
            <person name="Meyberg R."/>
            <person name="Vives C."/>
            <person name="Morata J."/>
            <person name="Symeonidi A."/>
            <person name="Hiss M."/>
            <person name="Muchero W."/>
            <person name="Kamisugi Y."/>
            <person name="Saleh O."/>
            <person name="Blanc G."/>
            <person name="Decker E.L."/>
            <person name="van Gessel N."/>
            <person name="Grimwood J."/>
            <person name="Hayes R.D."/>
            <person name="Graham S.W."/>
            <person name="Gunter L.E."/>
            <person name="McDaniel S.F."/>
            <person name="Hoernstein S.N.W."/>
            <person name="Larsson A."/>
            <person name="Li F.W."/>
            <person name="Perroud P.F."/>
            <person name="Phillips J."/>
            <person name="Ranjan P."/>
            <person name="Rokshar D.S."/>
            <person name="Rothfels C.J."/>
            <person name="Schneider L."/>
            <person name="Shu S."/>
            <person name="Stevenson D.W."/>
            <person name="Thummler F."/>
            <person name="Tillich M."/>
            <person name="Villarreal Aguilar J.C."/>
            <person name="Widiez T."/>
            <person name="Wong G.K."/>
            <person name="Wymore A."/>
            <person name="Zhang Y."/>
            <person name="Zimmer A.D."/>
            <person name="Quatrano R.S."/>
            <person name="Mayer K.F.X."/>
            <person name="Goodstein D."/>
            <person name="Casacuberta J.M."/>
            <person name="Vandepoele K."/>
            <person name="Reski R."/>
            <person name="Cuming A.C."/>
            <person name="Tuskan G.A."/>
            <person name="Maumus F."/>
            <person name="Salse J."/>
            <person name="Schmutz J."/>
            <person name="Rensing S.A."/>
        </authorList>
    </citation>
    <scope>NUCLEOTIDE SEQUENCE [LARGE SCALE GENOMIC DNA]</scope>
    <source>
        <strain evidence="2 3">cv. Gransden 2004</strain>
    </source>
</reference>
<reference evidence="2" key="3">
    <citation type="submission" date="2020-12" db="UniProtKB">
        <authorList>
            <consortium name="EnsemblPlants"/>
        </authorList>
    </citation>
    <scope>IDENTIFICATION</scope>
</reference>
<dbReference type="AlphaFoldDB" id="A0A2K1JT44"/>
<dbReference type="Gramene" id="Pp3c11_1770V3.1">
    <property type="protein sequence ID" value="PAC:32957033.CDS.1"/>
    <property type="gene ID" value="Pp3c11_1770"/>
</dbReference>
<organism evidence="1">
    <name type="scientific">Physcomitrium patens</name>
    <name type="common">Spreading-leaved earth moss</name>
    <name type="synonym">Physcomitrella patens</name>
    <dbReference type="NCBI Taxonomy" id="3218"/>
    <lineage>
        <taxon>Eukaryota</taxon>
        <taxon>Viridiplantae</taxon>
        <taxon>Streptophyta</taxon>
        <taxon>Embryophyta</taxon>
        <taxon>Bryophyta</taxon>
        <taxon>Bryophytina</taxon>
        <taxon>Bryopsida</taxon>
        <taxon>Funariidae</taxon>
        <taxon>Funariales</taxon>
        <taxon>Funariaceae</taxon>
        <taxon>Physcomitrium</taxon>
    </lineage>
</organism>
<reference evidence="1 3" key="1">
    <citation type="journal article" date="2008" name="Science">
        <title>The Physcomitrella genome reveals evolutionary insights into the conquest of land by plants.</title>
        <authorList>
            <person name="Rensing S."/>
            <person name="Lang D."/>
            <person name="Zimmer A."/>
            <person name="Terry A."/>
            <person name="Salamov A."/>
            <person name="Shapiro H."/>
            <person name="Nishiyama T."/>
            <person name="Perroud P.-F."/>
            <person name="Lindquist E."/>
            <person name="Kamisugi Y."/>
            <person name="Tanahashi T."/>
            <person name="Sakakibara K."/>
            <person name="Fujita T."/>
            <person name="Oishi K."/>
            <person name="Shin-I T."/>
            <person name="Kuroki Y."/>
            <person name="Toyoda A."/>
            <person name="Suzuki Y."/>
            <person name="Hashimoto A."/>
            <person name="Yamaguchi K."/>
            <person name="Sugano A."/>
            <person name="Kohara Y."/>
            <person name="Fujiyama A."/>
            <person name="Anterola A."/>
            <person name="Aoki S."/>
            <person name="Ashton N."/>
            <person name="Barbazuk W.B."/>
            <person name="Barker E."/>
            <person name="Bennetzen J."/>
            <person name="Bezanilla M."/>
            <person name="Blankenship R."/>
            <person name="Cho S.H."/>
            <person name="Dutcher S."/>
            <person name="Estelle M."/>
            <person name="Fawcett J.A."/>
            <person name="Gundlach H."/>
            <person name="Hanada K."/>
            <person name="Heyl A."/>
            <person name="Hicks K.A."/>
            <person name="Hugh J."/>
            <person name="Lohr M."/>
            <person name="Mayer K."/>
            <person name="Melkozernov A."/>
            <person name="Murata T."/>
            <person name="Nelson D."/>
            <person name="Pils B."/>
            <person name="Prigge M."/>
            <person name="Reiss B."/>
            <person name="Renner T."/>
            <person name="Rombauts S."/>
            <person name="Rushton P."/>
            <person name="Sanderfoot A."/>
            <person name="Schween G."/>
            <person name="Shiu S.-H."/>
            <person name="Stueber K."/>
            <person name="Theodoulou F.L."/>
            <person name="Tu H."/>
            <person name="Van de Peer Y."/>
            <person name="Verrier P.J."/>
            <person name="Waters E."/>
            <person name="Wood A."/>
            <person name="Yang L."/>
            <person name="Cove D."/>
            <person name="Cuming A."/>
            <person name="Hasebe M."/>
            <person name="Lucas S."/>
            <person name="Mishler D.B."/>
            <person name="Reski R."/>
            <person name="Grigoriev I."/>
            <person name="Quatrano R.S."/>
            <person name="Boore J.L."/>
        </authorList>
    </citation>
    <scope>NUCLEOTIDE SEQUENCE [LARGE SCALE GENOMIC DNA]</scope>
    <source>
        <strain evidence="2 3">cv. Gransden 2004</strain>
    </source>
</reference>
<dbReference type="EMBL" id="ABEU02000011">
    <property type="protein sequence ID" value="PNR44690.1"/>
    <property type="molecule type" value="Genomic_DNA"/>
</dbReference>
<name>A0A2K1JT44_PHYPA</name>
<keyword evidence="3" id="KW-1185">Reference proteome</keyword>
<evidence type="ECO:0000313" key="3">
    <source>
        <dbReference type="Proteomes" id="UP000006727"/>
    </source>
</evidence>
<evidence type="ECO:0000313" key="2">
    <source>
        <dbReference type="EnsemblPlants" id="PAC:32957033.CDS.1"/>
    </source>
</evidence>
<accession>A0A2K1JT44</accession>